<reference evidence="10" key="2">
    <citation type="submission" date="2021-10" db="EMBL/GenBank/DDBJ databases">
        <title>Phylogenomics reveals ancestral predisposition of the termite-cultivated fungus Termitomyces towards a domesticated lifestyle.</title>
        <authorList>
            <person name="Auxier B."/>
            <person name="Grum-Grzhimaylo A."/>
            <person name="Cardenas M.E."/>
            <person name="Lodge J.D."/>
            <person name="Laessoe T."/>
            <person name="Pedersen O."/>
            <person name="Smith M.E."/>
            <person name="Kuyper T.W."/>
            <person name="Franco-Molano E.A."/>
            <person name="Baroni T.J."/>
            <person name="Aanen D.K."/>
        </authorList>
    </citation>
    <scope>NUCLEOTIDE SEQUENCE</scope>
    <source>
        <strain evidence="10">AP01</strain>
        <tissue evidence="10">Mycelium</tissue>
    </source>
</reference>
<dbReference type="AlphaFoldDB" id="A0A9P7KFL8"/>
<evidence type="ECO:0000313" key="11">
    <source>
        <dbReference type="Proteomes" id="UP000775547"/>
    </source>
</evidence>
<dbReference type="PANTHER" id="PTHR21427:SF19">
    <property type="entry name" value="UBIQUINONE BIOSYNTHESIS PROTEIN COQ9, MITOCHONDRIAL"/>
    <property type="match status" value="1"/>
</dbReference>
<comment type="function">
    <text evidence="8">Membrane-associated protein that warps the membrane surface to access and bind aromatic isoprenes with high specificity, including ubiquinone (CoQ) isoprene intermediates and presents them directly to Coq7, therefore facilitating the Coq7-mediated hydroxylase step. Participates in the biosynthesis of coenzyme Q, also named ubiquinone, an essential lipid-soluble electron transporter for aerobic cellular respiration.</text>
</comment>
<comment type="caution">
    <text evidence="10">The sequence shown here is derived from an EMBL/GenBank/DDBJ whole genome shotgun (WGS) entry which is preliminary data.</text>
</comment>
<organism evidence="10 11">
    <name type="scientific">Asterophora parasitica</name>
    <dbReference type="NCBI Taxonomy" id="117018"/>
    <lineage>
        <taxon>Eukaryota</taxon>
        <taxon>Fungi</taxon>
        <taxon>Dikarya</taxon>
        <taxon>Basidiomycota</taxon>
        <taxon>Agaricomycotina</taxon>
        <taxon>Agaricomycetes</taxon>
        <taxon>Agaricomycetidae</taxon>
        <taxon>Agaricales</taxon>
        <taxon>Tricholomatineae</taxon>
        <taxon>Lyophyllaceae</taxon>
        <taxon>Asterophora</taxon>
    </lineage>
</organism>
<keyword evidence="5" id="KW-0809">Transit peptide</keyword>
<dbReference type="GO" id="GO:0008289">
    <property type="term" value="F:lipid binding"/>
    <property type="evidence" value="ECO:0007669"/>
    <property type="project" value="UniProtKB-UniRule"/>
</dbReference>
<keyword evidence="4 8" id="KW-0831">Ubiquinone biosynthesis</keyword>
<evidence type="ECO:0000256" key="6">
    <source>
        <dbReference type="ARBA" id="ARBA00023121"/>
    </source>
</evidence>
<dbReference type="OrthoDB" id="619536at2759"/>
<gene>
    <name evidence="10" type="ORF">DXG03_001719</name>
</gene>
<name>A0A9P7KFL8_9AGAR</name>
<evidence type="ECO:0000256" key="4">
    <source>
        <dbReference type="ARBA" id="ARBA00022688"/>
    </source>
</evidence>
<proteinExistence type="inferred from homology"/>
<protein>
    <recommendedName>
        <fullName evidence="8">Ubiquinone biosynthesis protein</fullName>
    </recommendedName>
</protein>
<evidence type="ECO:0000256" key="3">
    <source>
        <dbReference type="ARBA" id="ARBA00010766"/>
    </source>
</evidence>
<accession>A0A9P7KFL8</accession>
<dbReference type="Pfam" id="PF08511">
    <property type="entry name" value="COQ9"/>
    <property type="match status" value="1"/>
</dbReference>
<dbReference type="Proteomes" id="UP000775547">
    <property type="component" value="Unassembled WGS sequence"/>
</dbReference>
<dbReference type="PANTHER" id="PTHR21427">
    <property type="entry name" value="UBIQUINONE BIOSYNTHESIS PROTEIN COQ9, MITOCHONDRIAL"/>
    <property type="match status" value="1"/>
</dbReference>
<dbReference type="InterPro" id="IPR012762">
    <property type="entry name" value="Ubiq_biosynth_COQ9"/>
</dbReference>
<keyword evidence="7 8" id="KW-0496">Mitochondrion</keyword>
<dbReference type="GO" id="GO:0006744">
    <property type="term" value="P:ubiquinone biosynthetic process"/>
    <property type="evidence" value="ECO:0007669"/>
    <property type="project" value="UniProtKB-UniRule"/>
</dbReference>
<comment type="subcellular location">
    <subcellularLocation>
        <location evidence="1 8">Mitochondrion</location>
    </subcellularLocation>
</comment>
<evidence type="ECO:0000259" key="9">
    <source>
        <dbReference type="Pfam" id="PF08511"/>
    </source>
</evidence>
<evidence type="ECO:0000256" key="2">
    <source>
        <dbReference type="ARBA" id="ARBA00004749"/>
    </source>
</evidence>
<evidence type="ECO:0000256" key="1">
    <source>
        <dbReference type="ARBA" id="ARBA00004173"/>
    </source>
</evidence>
<keyword evidence="11" id="KW-1185">Reference proteome</keyword>
<evidence type="ECO:0000313" key="10">
    <source>
        <dbReference type="EMBL" id="KAG5646995.1"/>
    </source>
</evidence>
<feature type="domain" description="COQ9 C-terminal" evidence="9">
    <location>
        <begin position="121"/>
        <end position="168"/>
    </location>
</feature>
<evidence type="ECO:0000256" key="7">
    <source>
        <dbReference type="ARBA" id="ARBA00023128"/>
    </source>
</evidence>
<reference evidence="10" key="1">
    <citation type="submission" date="2020-07" db="EMBL/GenBank/DDBJ databases">
        <authorList>
            <person name="Nieuwenhuis M."/>
            <person name="Van De Peppel L.J.J."/>
        </authorList>
    </citation>
    <scope>NUCLEOTIDE SEQUENCE</scope>
    <source>
        <strain evidence="10">AP01</strain>
        <tissue evidence="10">Mycelium</tissue>
    </source>
</reference>
<comment type="pathway">
    <text evidence="2 8">Cofactor biosynthesis; ubiquinone biosynthesis.</text>
</comment>
<dbReference type="EMBL" id="JABCKV010000014">
    <property type="protein sequence ID" value="KAG5646995.1"/>
    <property type="molecule type" value="Genomic_DNA"/>
</dbReference>
<dbReference type="InterPro" id="IPR013718">
    <property type="entry name" value="COQ9_C"/>
</dbReference>
<evidence type="ECO:0000256" key="8">
    <source>
        <dbReference type="RuleBase" id="RU366063"/>
    </source>
</evidence>
<evidence type="ECO:0000256" key="5">
    <source>
        <dbReference type="ARBA" id="ARBA00022946"/>
    </source>
</evidence>
<comment type="similarity">
    <text evidence="3 8">Belongs to the COQ9 family.</text>
</comment>
<dbReference type="GO" id="GO:0005743">
    <property type="term" value="C:mitochondrial inner membrane"/>
    <property type="evidence" value="ECO:0007669"/>
    <property type="project" value="TreeGrafter"/>
</dbReference>
<sequence>MSSARLLKLAVPLVNTHGFTREALARSVLTLPGKEAHAEPLSDTAVSALFGKGDIARRTLIRAWLDSGIRHMQSSPPGATLKQVLRARLEFNEPVLHLLPEAFATLASPTNGITLLDPRPALHHVVRIADEACNATTDASLQLAWYASRGSLAAIYTASELHQLTSPTTAYDFMDSLFDGSSSLKSSLDEVSLFSSYFVKSCKGIARSSGVF</sequence>
<keyword evidence="6 8" id="KW-0446">Lipid-binding</keyword>